<proteinExistence type="predicted"/>
<dbReference type="EMBL" id="BAABBO010000009">
    <property type="protein sequence ID" value="GAA3960684.1"/>
    <property type="molecule type" value="Genomic_DNA"/>
</dbReference>
<dbReference type="Gene3D" id="1.10.10.1130">
    <property type="entry name" value="Uncharacterised protein PF10982, DUF2789"/>
    <property type="match status" value="1"/>
</dbReference>
<dbReference type="InterPro" id="IPR038086">
    <property type="entry name" value="DUF2789_sf"/>
</dbReference>
<keyword evidence="2" id="KW-1185">Reference proteome</keyword>
<comment type="caution">
    <text evidence="1">The sequence shown here is derived from an EMBL/GenBank/DDBJ whole genome shotgun (WGS) entry which is preliminary data.</text>
</comment>
<evidence type="ECO:0000313" key="1">
    <source>
        <dbReference type="EMBL" id="GAA3960684.1"/>
    </source>
</evidence>
<dbReference type="Pfam" id="PF10982">
    <property type="entry name" value="DUF2789"/>
    <property type="match status" value="1"/>
</dbReference>
<evidence type="ECO:0000313" key="2">
    <source>
        <dbReference type="Proteomes" id="UP001501337"/>
    </source>
</evidence>
<name>A0ABP7P6S4_9GAMM</name>
<protein>
    <submittedName>
        <fullName evidence="1">DUF2789 domain-containing protein</fullName>
    </submittedName>
</protein>
<reference evidence="2" key="1">
    <citation type="journal article" date="2019" name="Int. J. Syst. Evol. Microbiol.">
        <title>The Global Catalogue of Microorganisms (GCM) 10K type strain sequencing project: providing services to taxonomists for standard genome sequencing and annotation.</title>
        <authorList>
            <consortium name="The Broad Institute Genomics Platform"/>
            <consortium name="The Broad Institute Genome Sequencing Center for Infectious Disease"/>
            <person name="Wu L."/>
            <person name="Ma J."/>
        </authorList>
    </citation>
    <scope>NUCLEOTIDE SEQUENCE [LARGE SCALE GENOMIC DNA]</scope>
    <source>
        <strain evidence="2">JCM 17555</strain>
    </source>
</reference>
<gene>
    <name evidence="1" type="ORF">GCM10022278_18470</name>
</gene>
<dbReference type="Proteomes" id="UP001501337">
    <property type="component" value="Unassembled WGS sequence"/>
</dbReference>
<dbReference type="InterPro" id="IPR021250">
    <property type="entry name" value="DUF2789"/>
</dbReference>
<dbReference type="RefSeq" id="WP_344805576.1">
    <property type="nucleotide sequence ID" value="NZ_BAABBO010000009.1"/>
</dbReference>
<sequence length="78" mass="8799">MDTSTHHTINGLFEQLGLDSSDAAIEAFIKEKRPLDKNLKLADAEFWSKSQAAFLSQSWQDDAEWAVAMDELSTRLRA</sequence>
<accession>A0ABP7P6S4</accession>
<organism evidence="1 2">
    <name type="scientific">Allohahella marinimesophila</name>
    <dbReference type="NCBI Taxonomy" id="1054972"/>
    <lineage>
        <taxon>Bacteria</taxon>
        <taxon>Pseudomonadati</taxon>
        <taxon>Pseudomonadota</taxon>
        <taxon>Gammaproteobacteria</taxon>
        <taxon>Oceanospirillales</taxon>
        <taxon>Hahellaceae</taxon>
        <taxon>Allohahella</taxon>
    </lineage>
</organism>